<evidence type="ECO:0000313" key="4">
    <source>
        <dbReference type="Proteomes" id="UP000282087"/>
    </source>
</evidence>
<dbReference type="EMBL" id="QLLG01000808">
    <property type="protein sequence ID" value="RMX62130.1"/>
    <property type="molecule type" value="Genomic_DNA"/>
</dbReference>
<comment type="caution">
    <text evidence="2">The sequence shown here is derived from an EMBL/GenBank/DDBJ whole genome shotgun (WGS) entry which is preliminary data.</text>
</comment>
<evidence type="ECO:0000313" key="3">
    <source>
        <dbReference type="EMBL" id="RQM15461.1"/>
    </source>
</evidence>
<evidence type="ECO:0000256" key="1">
    <source>
        <dbReference type="SAM" id="Phobius"/>
    </source>
</evidence>
<keyword evidence="1" id="KW-1133">Transmembrane helix</keyword>
<evidence type="ECO:0000313" key="2">
    <source>
        <dbReference type="EMBL" id="RMX62130.1"/>
    </source>
</evidence>
<name>A0A3M6VCU2_9STRA</name>
<dbReference type="AlphaFoldDB" id="A0A3M6VCU2"/>
<protein>
    <submittedName>
        <fullName evidence="2">Uncharacterized protein</fullName>
    </submittedName>
</protein>
<keyword evidence="4" id="KW-1185">Reference proteome</keyword>
<evidence type="ECO:0000313" key="5">
    <source>
        <dbReference type="Proteomes" id="UP000286097"/>
    </source>
</evidence>
<keyword evidence="1" id="KW-0812">Transmembrane</keyword>
<gene>
    <name evidence="3" type="ORF">DD237_003469</name>
    <name evidence="2" type="ORF">DD238_004119</name>
</gene>
<sequence>MRYTRPHSAWSPKTSFISVADSELVHRDNEEAKTAEYTGNDLLNTFALRITIVVLIILAI</sequence>
<dbReference type="VEuPathDB" id="FungiDB:DD237_003469"/>
<dbReference type="Proteomes" id="UP000282087">
    <property type="component" value="Unassembled WGS sequence"/>
</dbReference>
<reference evidence="4 5" key="1">
    <citation type="submission" date="2018-06" db="EMBL/GenBank/DDBJ databases">
        <title>Comparative genomics of downy mildews reveals potential adaptations to biotrophy.</title>
        <authorList>
            <person name="Fletcher K."/>
            <person name="Klosterman S.J."/>
            <person name="Derevnina L."/>
            <person name="Martin F."/>
            <person name="Koike S."/>
            <person name="Reyes Chin-Wo S."/>
            <person name="Mou B."/>
            <person name="Michelmore R."/>
        </authorList>
    </citation>
    <scope>NUCLEOTIDE SEQUENCE [LARGE SCALE GENOMIC DNA]</scope>
    <source>
        <strain evidence="3 5">R13</strain>
        <strain evidence="2 4">R14</strain>
    </source>
</reference>
<proteinExistence type="predicted"/>
<organism evidence="2 4">
    <name type="scientific">Peronospora effusa</name>
    <dbReference type="NCBI Taxonomy" id="542832"/>
    <lineage>
        <taxon>Eukaryota</taxon>
        <taxon>Sar</taxon>
        <taxon>Stramenopiles</taxon>
        <taxon>Oomycota</taxon>
        <taxon>Peronosporomycetes</taxon>
        <taxon>Peronosporales</taxon>
        <taxon>Peronosporaceae</taxon>
        <taxon>Peronospora</taxon>
    </lineage>
</organism>
<accession>A0A3M6VCU2</accession>
<dbReference type="EMBL" id="QKXF01000156">
    <property type="protein sequence ID" value="RQM15461.1"/>
    <property type="molecule type" value="Genomic_DNA"/>
</dbReference>
<keyword evidence="1" id="KW-0472">Membrane</keyword>
<feature type="transmembrane region" description="Helical" evidence="1">
    <location>
        <begin position="42"/>
        <end position="59"/>
    </location>
</feature>
<dbReference type="Proteomes" id="UP000286097">
    <property type="component" value="Unassembled WGS sequence"/>
</dbReference>